<dbReference type="EC" id="2.6.1.-" evidence="4"/>
<sequence>MTGLLGAGRPADLRRPSIRLALNESSYGPTPTVARALRSWAATANRYPGFRTDRLRAAIAVHAGMPADWVAVGAGATGVLDQLFQAATPGDEIVGATPTFDGYPLLAAARGLRYRGIRVGSDGGVDLDSLAAGVTPSTFAVIVCSPHNPTGSVVDAAALARFVAAIPEHVRVILDEAYLEFAEAASGPDPLRSGVLAATHPNLVVVRSFSKAFGLAGLRVGYAFGAGRPIEEIRAVELPFAVGAAAEVAVPVALAAVAETRRRVARIVADRERLAAGLREVGLPPLKSHANFLYLPTHDPVALTERFAQGGIAVKACAAGVRMSIGSTAETDAVLEWVRRA</sequence>
<evidence type="ECO:0000313" key="7">
    <source>
        <dbReference type="Proteomes" id="UP001500635"/>
    </source>
</evidence>
<comment type="caution">
    <text evidence="6">The sequence shown here is derived from an EMBL/GenBank/DDBJ whole genome shotgun (WGS) entry which is preliminary data.</text>
</comment>
<dbReference type="GO" id="GO:0008483">
    <property type="term" value="F:transaminase activity"/>
    <property type="evidence" value="ECO:0007669"/>
    <property type="project" value="UniProtKB-KW"/>
</dbReference>
<dbReference type="InterPro" id="IPR015424">
    <property type="entry name" value="PyrdxlP-dep_Trfase"/>
</dbReference>
<dbReference type="Gene3D" id="3.90.1150.10">
    <property type="entry name" value="Aspartate Aminotransferase, domain 1"/>
    <property type="match status" value="1"/>
</dbReference>
<feature type="domain" description="Aminotransferase class I/classII large" evidence="5">
    <location>
        <begin position="18"/>
        <end position="335"/>
    </location>
</feature>
<comment type="similarity">
    <text evidence="4">Belongs to the class-I pyridoxal-phosphate-dependent aminotransferase family.</text>
</comment>
<dbReference type="InterPro" id="IPR004839">
    <property type="entry name" value="Aminotransferase_I/II_large"/>
</dbReference>
<dbReference type="SUPFAM" id="SSF53383">
    <property type="entry name" value="PLP-dependent transferases"/>
    <property type="match status" value="1"/>
</dbReference>
<dbReference type="InterPro" id="IPR050106">
    <property type="entry name" value="HistidinolP_aminotransfase"/>
</dbReference>
<evidence type="ECO:0000256" key="2">
    <source>
        <dbReference type="ARBA" id="ARBA00022679"/>
    </source>
</evidence>
<keyword evidence="3" id="KW-0663">Pyridoxal phosphate</keyword>
<keyword evidence="7" id="KW-1185">Reference proteome</keyword>
<evidence type="ECO:0000256" key="4">
    <source>
        <dbReference type="RuleBase" id="RU000481"/>
    </source>
</evidence>
<accession>A0ABP8JC75</accession>
<proteinExistence type="inferred from homology"/>
<dbReference type="InterPro" id="IPR004838">
    <property type="entry name" value="NHTrfase_class1_PyrdxlP-BS"/>
</dbReference>
<dbReference type="InterPro" id="IPR015422">
    <property type="entry name" value="PyrdxlP-dep_Trfase_small"/>
</dbReference>
<dbReference type="RefSeq" id="WP_344992947.1">
    <property type="nucleotide sequence ID" value="NZ_BAABFR010000016.1"/>
</dbReference>
<dbReference type="InterPro" id="IPR015421">
    <property type="entry name" value="PyrdxlP-dep_Trfase_major"/>
</dbReference>
<organism evidence="6 7">
    <name type="scientific">Tsukamurella soli</name>
    <dbReference type="NCBI Taxonomy" id="644556"/>
    <lineage>
        <taxon>Bacteria</taxon>
        <taxon>Bacillati</taxon>
        <taxon>Actinomycetota</taxon>
        <taxon>Actinomycetes</taxon>
        <taxon>Mycobacteriales</taxon>
        <taxon>Tsukamurellaceae</taxon>
        <taxon>Tsukamurella</taxon>
    </lineage>
</organism>
<evidence type="ECO:0000256" key="3">
    <source>
        <dbReference type="ARBA" id="ARBA00022898"/>
    </source>
</evidence>
<dbReference type="PANTHER" id="PTHR43643:SF3">
    <property type="entry name" value="HISTIDINOL-PHOSPHATE AMINOTRANSFERASE"/>
    <property type="match status" value="1"/>
</dbReference>
<dbReference type="CDD" id="cd00609">
    <property type="entry name" value="AAT_like"/>
    <property type="match status" value="1"/>
</dbReference>
<comment type="cofactor">
    <cofactor evidence="4">
        <name>pyridoxal 5'-phosphate</name>
        <dbReference type="ChEBI" id="CHEBI:597326"/>
    </cofactor>
</comment>
<dbReference type="PROSITE" id="PS00105">
    <property type="entry name" value="AA_TRANSFER_CLASS_1"/>
    <property type="match status" value="1"/>
</dbReference>
<evidence type="ECO:0000256" key="1">
    <source>
        <dbReference type="ARBA" id="ARBA00022576"/>
    </source>
</evidence>
<evidence type="ECO:0000259" key="5">
    <source>
        <dbReference type="Pfam" id="PF00155"/>
    </source>
</evidence>
<dbReference type="Pfam" id="PF00155">
    <property type="entry name" value="Aminotran_1_2"/>
    <property type="match status" value="1"/>
</dbReference>
<name>A0ABP8JC75_9ACTN</name>
<dbReference type="Proteomes" id="UP001500635">
    <property type="component" value="Unassembled WGS sequence"/>
</dbReference>
<keyword evidence="2 4" id="KW-0808">Transferase</keyword>
<dbReference type="EMBL" id="BAABFR010000016">
    <property type="protein sequence ID" value="GAA4388540.1"/>
    <property type="molecule type" value="Genomic_DNA"/>
</dbReference>
<reference evidence="7" key="1">
    <citation type="journal article" date="2019" name="Int. J. Syst. Evol. Microbiol.">
        <title>The Global Catalogue of Microorganisms (GCM) 10K type strain sequencing project: providing services to taxonomists for standard genome sequencing and annotation.</title>
        <authorList>
            <consortium name="The Broad Institute Genomics Platform"/>
            <consortium name="The Broad Institute Genome Sequencing Center for Infectious Disease"/>
            <person name="Wu L."/>
            <person name="Ma J."/>
        </authorList>
    </citation>
    <scope>NUCLEOTIDE SEQUENCE [LARGE SCALE GENOMIC DNA]</scope>
    <source>
        <strain evidence="7">JCM 17688</strain>
    </source>
</reference>
<keyword evidence="1 4" id="KW-0032">Aminotransferase</keyword>
<protein>
    <recommendedName>
        <fullName evidence="4">Aminotransferase</fullName>
        <ecNumber evidence="4">2.6.1.-</ecNumber>
    </recommendedName>
</protein>
<dbReference type="PANTHER" id="PTHR43643">
    <property type="entry name" value="HISTIDINOL-PHOSPHATE AMINOTRANSFERASE 2"/>
    <property type="match status" value="1"/>
</dbReference>
<gene>
    <name evidence="6" type="ORF">GCM10023147_14210</name>
</gene>
<evidence type="ECO:0000313" key="6">
    <source>
        <dbReference type="EMBL" id="GAA4388540.1"/>
    </source>
</evidence>
<dbReference type="Gene3D" id="3.40.640.10">
    <property type="entry name" value="Type I PLP-dependent aspartate aminotransferase-like (Major domain)"/>
    <property type="match status" value="1"/>
</dbReference>